<evidence type="ECO:0000313" key="3">
    <source>
        <dbReference type="EMBL" id="AQZ96317.1"/>
    </source>
</evidence>
<dbReference type="Proteomes" id="UP000243488">
    <property type="component" value="Chromosome"/>
</dbReference>
<keyword evidence="1" id="KW-0472">Membrane</keyword>
<dbReference type="KEGG" id="ppha:BVH74_16835"/>
<accession>A0A1V0B8T3</accession>
<evidence type="ECO:0000256" key="1">
    <source>
        <dbReference type="SAM" id="Phobius"/>
    </source>
</evidence>
<dbReference type="STRING" id="1931241.BVH74_16835"/>
<keyword evidence="4" id="KW-1185">Reference proteome</keyword>
<dbReference type="InterPro" id="IPR009936">
    <property type="entry name" value="DUF1468"/>
</dbReference>
<sequence>MLERNLDLWAGLLITIAGLIGLFYLIPNHIGAGFGFGLSPRFFPYLCVGAITVLGALLFITRLRDKQPSTRRIELNRRSLLRLLLLIGLMAVSLLLLQLIGYLAGAMFLVATFMLAMGERRLSWILPTAVVWPLLLWLLFKLALGAPLD</sequence>
<dbReference type="RefSeq" id="WP_080051225.1">
    <property type="nucleotide sequence ID" value="NZ_CP020100.1"/>
</dbReference>
<organism evidence="3 4">
    <name type="scientific">Halopseudomonas phragmitis</name>
    <dbReference type="NCBI Taxonomy" id="1931241"/>
    <lineage>
        <taxon>Bacteria</taxon>
        <taxon>Pseudomonadati</taxon>
        <taxon>Pseudomonadota</taxon>
        <taxon>Gammaproteobacteria</taxon>
        <taxon>Pseudomonadales</taxon>
        <taxon>Pseudomonadaceae</taxon>
        <taxon>Halopseudomonas</taxon>
    </lineage>
</organism>
<feature type="transmembrane region" description="Helical" evidence="1">
    <location>
        <begin position="122"/>
        <end position="144"/>
    </location>
</feature>
<gene>
    <name evidence="3" type="ORF">BVH74_16835</name>
</gene>
<feature type="transmembrane region" description="Helical" evidence="1">
    <location>
        <begin position="7"/>
        <end position="26"/>
    </location>
</feature>
<feature type="domain" description="DUF1468" evidence="2">
    <location>
        <begin position="9"/>
        <end position="148"/>
    </location>
</feature>
<feature type="transmembrane region" description="Helical" evidence="1">
    <location>
        <begin position="42"/>
        <end position="63"/>
    </location>
</feature>
<name>A0A1V0B8T3_9GAMM</name>
<protein>
    <recommendedName>
        <fullName evidence="2">DUF1468 domain-containing protein</fullName>
    </recommendedName>
</protein>
<feature type="transmembrane region" description="Helical" evidence="1">
    <location>
        <begin position="83"/>
        <end position="116"/>
    </location>
</feature>
<proteinExistence type="predicted"/>
<dbReference type="EMBL" id="CP020100">
    <property type="protein sequence ID" value="AQZ96317.1"/>
    <property type="molecule type" value="Genomic_DNA"/>
</dbReference>
<dbReference type="AlphaFoldDB" id="A0A1V0B8T3"/>
<keyword evidence="1" id="KW-0812">Transmembrane</keyword>
<evidence type="ECO:0000313" key="4">
    <source>
        <dbReference type="Proteomes" id="UP000243488"/>
    </source>
</evidence>
<dbReference type="Pfam" id="PF07331">
    <property type="entry name" value="TctB"/>
    <property type="match status" value="1"/>
</dbReference>
<reference evidence="3 4" key="1">
    <citation type="submission" date="2017-03" db="EMBL/GenBank/DDBJ databases">
        <title>Complete genome sequence of the novel DNRA strain Pseudomonas sp. S-6-2 isolated from Chinese polluted river sediment. Journal of Biotechnology.</title>
        <authorList>
            <person name="Li J."/>
            <person name="Xiang F."/>
            <person name="Wang L."/>
            <person name="Xi L."/>
            <person name="Liu J."/>
        </authorList>
    </citation>
    <scope>NUCLEOTIDE SEQUENCE [LARGE SCALE GENOMIC DNA]</scope>
    <source>
        <strain evidence="3 4">S-6-2</strain>
    </source>
</reference>
<evidence type="ECO:0000259" key="2">
    <source>
        <dbReference type="Pfam" id="PF07331"/>
    </source>
</evidence>
<keyword evidence="1" id="KW-1133">Transmembrane helix</keyword>